<feature type="domain" description="Pre-mRNA-splicing factor Syf1/CRNKL1-like C-terminal HAT-repeats" evidence="10">
    <location>
        <begin position="452"/>
        <end position="746"/>
    </location>
</feature>
<feature type="domain" description="Pre-mRNA-splicing factor SYF1 central HAT repeats" evidence="9">
    <location>
        <begin position="184"/>
        <end position="378"/>
    </location>
</feature>
<name>A0A9W8CPU3_9FUNG</name>
<keyword evidence="6" id="KW-0508">mRNA splicing</keyword>
<gene>
    <name evidence="12" type="primary">SYF1</name>
    <name evidence="12" type="ORF">LPJ53_004399</name>
</gene>
<dbReference type="GO" id="GO:0000974">
    <property type="term" value="C:Prp19 complex"/>
    <property type="evidence" value="ECO:0007669"/>
    <property type="project" value="TreeGrafter"/>
</dbReference>
<evidence type="ECO:0000256" key="5">
    <source>
        <dbReference type="ARBA" id="ARBA00022737"/>
    </source>
</evidence>
<dbReference type="AlphaFoldDB" id="A0A9W8CPU3"/>
<proteinExistence type="inferred from homology"/>
<dbReference type="InterPro" id="IPR011990">
    <property type="entry name" value="TPR-like_helical_dom_sf"/>
</dbReference>
<comment type="similarity">
    <text evidence="2">Belongs to the crooked-neck family.</text>
</comment>
<evidence type="ECO:0000313" key="12">
    <source>
        <dbReference type="EMBL" id="KAJ1721029.1"/>
    </source>
</evidence>
<evidence type="ECO:0000259" key="9">
    <source>
        <dbReference type="Pfam" id="PF23220"/>
    </source>
</evidence>
<dbReference type="Pfam" id="PF23233">
    <property type="entry name" value="HAT_Syf1_CNRKL1_N"/>
    <property type="match status" value="1"/>
</dbReference>
<organism evidence="12 13">
    <name type="scientific">Coemansia erecta</name>
    <dbReference type="NCBI Taxonomy" id="147472"/>
    <lineage>
        <taxon>Eukaryota</taxon>
        <taxon>Fungi</taxon>
        <taxon>Fungi incertae sedis</taxon>
        <taxon>Zoopagomycota</taxon>
        <taxon>Kickxellomycotina</taxon>
        <taxon>Kickxellomycetes</taxon>
        <taxon>Kickxellales</taxon>
        <taxon>Kickxellaceae</taxon>
        <taxon>Coemansia</taxon>
    </lineage>
</organism>
<evidence type="ECO:0000256" key="3">
    <source>
        <dbReference type="ARBA" id="ARBA00022664"/>
    </source>
</evidence>
<evidence type="ECO:0000256" key="7">
    <source>
        <dbReference type="ARBA" id="ARBA00023242"/>
    </source>
</evidence>
<dbReference type="InterPro" id="IPR056350">
    <property type="entry name" value="HAT_Syf1_central"/>
</dbReference>
<dbReference type="EMBL" id="JANBOJ010000204">
    <property type="protein sequence ID" value="KAJ1721029.1"/>
    <property type="molecule type" value="Genomic_DNA"/>
</dbReference>
<evidence type="ECO:0000256" key="1">
    <source>
        <dbReference type="ARBA" id="ARBA00004123"/>
    </source>
</evidence>
<evidence type="ECO:0000256" key="4">
    <source>
        <dbReference type="ARBA" id="ARBA00022728"/>
    </source>
</evidence>
<sequence length="766" mass="84365">MEISLTDEDLRFEEEVQRAPHSVSSWQRYLAHKRKHAGFDVRAVYMVYERALQRVPGSYKLWKQYLDLRVSKVHVLNPALHADEYAKTTLCFERALLHQRRMPRLWLDYCGHAVRQADVSRARRVFDRALRALPVTQHVRIWPVYERFALGVGGATCRRVYARLLRVWPERAAEYAAACELRGDWAEAARVLVDEIDARRSDEADAWRRLAHVLREQPDALGGRTERVVRDGIRRQAAAASAGAGAGGLWTVLAMYHAAGGREEQARAVFEQALGGVRGMRDFAQVFDAYAAWSEALVAGALARMVDAPGGGGGQALVDLRLHRLDRLLDRRAELASAVEVRVAPTSVDAWLRRTALFAGRGDAAAERRAFEQAVAHVTHAHAAPEGAKRLWLAYAGSCATPAEARGVLERAAHALPATADAAGDVFAWWAERELGAWGGGSAEQARRVLAQAVRRVPGDRRLWSQLVDLEEAAGNVAATRAAYEQMLVQRVASAQTVVDYAMFLEDRGLHEDAFRVYERGVAALGFPVAVDLWGVYLRRFLKRYGGARVERARGLFEQAVAGCPAEHARPLYVAYAAFEAEHGSARRALAACARLARLAGPPADTRLESWRFYAAKTAELVGLPATRAVYEEAVGQLPDAQALLIAVDFAQAERRMGEVDRARALFAYAAQLATDDASAAVWPAWHAFEVQHGSEDSFKEMLRVKRLVRARYAADATVLAAADMRAKEKTAAINTKKKAAADADNAPAVAHAPANPDEVAIDDDF</sequence>
<feature type="compositionally biased region" description="Low complexity" evidence="8">
    <location>
        <begin position="743"/>
        <end position="758"/>
    </location>
</feature>
<dbReference type="SUPFAM" id="SSF48452">
    <property type="entry name" value="TPR-like"/>
    <property type="match status" value="3"/>
</dbReference>
<comment type="subcellular location">
    <subcellularLocation>
        <location evidence="1">Nucleus</location>
    </subcellularLocation>
</comment>
<keyword evidence="5" id="KW-0677">Repeat</keyword>
<evidence type="ECO:0000256" key="6">
    <source>
        <dbReference type="ARBA" id="ARBA00023187"/>
    </source>
</evidence>
<comment type="caution">
    <text evidence="12">The sequence shown here is derived from an EMBL/GenBank/DDBJ whole genome shotgun (WGS) entry which is preliminary data.</text>
</comment>
<evidence type="ECO:0000256" key="8">
    <source>
        <dbReference type="SAM" id="MobiDB-lite"/>
    </source>
</evidence>
<feature type="domain" description="Pre-mRNA-splicing factor Syf1-like N-terminal HAT-repeats" evidence="11">
    <location>
        <begin position="8"/>
        <end position="170"/>
    </location>
</feature>
<keyword evidence="7" id="KW-0539">Nucleus</keyword>
<dbReference type="InterPro" id="IPR055433">
    <property type="entry name" value="HAT_Syf1-like_N"/>
</dbReference>
<dbReference type="Proteomes" id="UP001149813">
    <property type="component" value="Unassembled WGS sequence"/>
</dbReference>
<feature type="region of interest" description="Disordered" evidence="8">
    <location>
        <begin position="739"/>
        <end position="766"/>
    </location>
</feature>
<dbReference type="PANTHER" id="PTHR11246:SF5">
    <property type="entry name" value="PRE-MRNA-SPLICING FACTOR SYF1"/>
    <property type="match status" value="1"/>
</dbReference>
<dbReference type="InterPro" id="IPR003107">
    <property type="entry name" value="HAT"/>
</dbReference>
<dbReference type="GO" id="GO:0000349">
    <property type="term" value="P:generation of catalytic spliceosome for first transesterification step"/>
    <property type="evidence" value="ECO:0007669"/>
    <property type="project" value="TreeGrafter"/>
</dbReference>
<protein>
    <submittedName>
        <fullName evidence="12">Pre-mRNA-splicing factor syf1</fullName>
    </submittedName>
</protein>
<dbReference type="SMART" id="SM00386">
    <property type="entry name" value="HAT"/>
    <property type="match status" value="10"/>
</dbReference>
<dbReference type="InterPro" id="IPR045075">
    <property type="entry name" value="Syf1-like"/>
</dbReference>
<evidence type="ECO:0000259" key="11">
    <source>
        <dbReference type="Pfam" id="PF23233"/>
    </source>
</evidence>
<dbReference type="OrthoDB" id="10067343at2759"/>
<keyword evidence="4" id="KW-0747">Spliceosome</keyword>
<dbReference type="Pfam" id="PF23220">
    <property type="entry name" value="HAT_Syf1_M"/>
    <property type="match status" value="1"/>
</dbReference>
<evidence type="ECO:0000313" key="13">
    <source>
        <dbReference type="Proteomes" id="UP001149813"/>
    </source>
</evidence>
<dbReference type="GO" id="GO:0071007">
    <property type="term" value="C:U2-type catalytic step 2 spliceosome"/>
    <property type="evidence" value="ECO:0007669"/>
    <property type="project" value="TreeGrafter"/>
</dbReference>
<dbReference type="GO" id="GO:0071014">
    <property type="term" value="C:post-mRNA release spliceosomal complex"/>
    <property type="evidence" value="ECO:0007669"/>
    <property type="project" value="TreeGrafter"/>
</dbReference>
<keyword evidence="13" id="KW-1185">Reference proteome</keyword>
<dbReference type="Pfam" id="PF23231">
    <property type="entry name" value="HAT_Syf1_CNRKL1_C"/>
    <property type="match status" value="1"/>
</dbReference>
<evidence type="ECO:0000259" key="10">
    <source>
        <dbReference type="Pfam" id="PF23231"/>
    </source>
</evidence>
<dbReference type="PANTHER" id="PTHR11246">
    <property type="entry name" value="PRE-MRNA SPLICING FACTOR"/>
    <property type="match status" value="1"/>
</dbReference>
<accession>A0A9W8CPU3</accession>
<reference evidence="12" key="1">
    <citation type="submission" date="2022-07" db="EMBL/GenBank/DDBJ databases">
        <title>Phylogenomic reconstructions and comparative analyses of Kickxellomycotina fungi.</title>
        <authorList>
            <person name="Reynolds N.K."/>
            <person name="Stajich J.E."/>
            <person name="Barry K."/>
            <person name="Grigoriev I.V."/>
            <person name="Crous P."/>
            <person name="Smith M.E."/>
        </authorList>
    </citation>
    <scope>NUCLEOTIDE SEQUENCE</scope>
    <source>
        <strain evidence="12">NBRC 32514</strain>
    </source>
</reference>
<dbReference type="InterPro" id="IPR055430">
    <property type="entry name" value="HAT_Syf1_CNRKL1_C"/>
</dbReference>
<keyword evidence="3" id="KW-0507">mRNA processing</keyword>
<evidence type="ECO:0000256" key="2">
    <source>
        <dbReference type="ARBA" id="ARBA00008644"/>
    </source>
</evidence>
<dbReference type="Gene3D" id="1.25.40.10">
    <property type="entry name" value="Tetratricopeptide repeat domain"/>
    <property type="match status" value="4"/>
</dbReference>